<name>A0A1G7GXZ5_9EURY</name>
<reference evidence="3" key="1">
    <citation type="submission" date="2016-10" db="EMBL/GenBank/DDBJ databases">
        <authorList>
            <person name="Varghese N."/>
            <person name="Submissions S."/>
        </authorList>
    </citation>
    <scope>NUCLEOTIDE SEQUENCE [LARGE SCALE GENOMIC DNA]</scope>
    <source>
        <strain evidence="3">IBRC-M 10760</strain>
    </source>
</reference>
<dbReference type="RefSeq" id="WP_092688143.1">
    <property type="nucleotide sequence ID" value="NZ_FNBK01000002.1"/>
</dbReference>
<dbReference type="Proteomes" id="UP000199076">
    <property type="component" value="Unassembled WGS sequence"/>
</dbReference>
<dbReference type="AlphaFoldDB" id="A0A1G7GXZ5"/>
<evidence type="ECO:0000313" key="3">
    <source>
        <dbReference type="Proteomes" id="UP000199076"/>
    </source>
</evidence>
<dbReference type="SUPFAM" id="SSF55729">
    <property type="entry name" value="Acyl-CoA N-acyltransferases (Nat)"/>
    <property type="match status" value="1"/>
</dbReference>
<organism evidence="2 3">
    <name type="scientific">Halorientalis regularis</name>
    <dbReference type="NCBI Taxonomy" id="660518"/>
    <lineage>
        <taxon>Archaea</taxon>
        <taxon>Methanobacteriati</taxon>
        <taxon>Methanobacteriota</taxon>
        <taxon>Stenosarchaea group</taxon>
        <taxon>Halobacteria</taxon>
        <taxon>Halobacteriales</taxon>
        <taxon>Haloarculaceae</taxon>
        <taxon>Halorientalis</taxon>
    </lineage>
</organism>
<dbReference type="Gene3D" id="3.40.630.30">
    <property type="match status" value="1"/>
</dbReference>
<dbReference type="GO" id="GO:0016747">
    <property type="term" value="F:acyltransferase activity, transferring groups other than amino-acyl groups"/>
    <property type="evidence" value="ECO:0007669"/>
    <property type="project" value="InterPro"/>
</dbReference>
<proteinExistence type="predicted"/>
<dbReference type="CDD" id="cd04301">
    <property type="entry name" value="NAT_SF"/>
    <property type="match status" value="1"/>
</dbReference>
<dbReference type="InterPro" id="IPR000182">
    <property type="entry name" value="GNAT_dom"/>
</dbReference>
<feature type="domain" description="N-acetyltransferase" evidence="1">
    <location>
        <begin position="1"/>
        <end position="121"/>
    </location>
</feature>
<dbReference type="PROSITE" id="PS51186">
    <property type="entry name" value="GNAT"/>
    <property type="match status" value="1"/>
</dbReference>
<dbReference type="OrthoDB" id="194677at2157"/>
<accession>A0A1G7GXZ5</accession>
<sequence>MEIREATVEDLPAVLTVFDGAILATNVDAVRQAIDRGDLLVAATGGRVLGACLLDGEVIEAVAVRRARRDQGIGTALVEAAADRRERLVAEFDPRVRPFWASLGFEIDAADEPDRYRGVRE</sequence>
<keyword evidence="3" id="KW-1185">Reference proteome</keyword>
<evidence type="ECO:0000259" key="1">
    <source>
        <dbReference type="PROSITE" id="PS51186"/>
    </source>
</evidence>
<evidence type="ECO:0000313" key="2">
    <source>
        <dbReference type="EMBL" id="SDE92971.1"/>
    </source>
</evidence>
<protein>
    <submittedName>
        <fullName evidence="2">N-acetylglutamate synthase, GNAT family</fullName>
    </submittedName>
</protein>
<dbReference type="STRING" id="660518.SAMN05216218_102232"/>
<gene>
    <name evidence="2" type="ORF">SAMN05216218_102232</name>
</gene>
<dbReference type="Pfam" id="PF13508">
    <property type="entry name" value="Acetyltransf_7"/>
    <property type="match status" value="1"/>
</dbReference>
<dbReference type="InterPro" id="IPR016181">
    <property type="entry name" value="Acyl_CoA_acyltransferase"/>
</dbReference>
<dbReference type="EMBL" id="FNBK01000002">
    <property type="protein sequence ID" value="SDE92971.1"/>
    <property type="molecule type" value="Genomic_DNA"/>
</dbReference>